<dbReference type="STRING" id="1293891.TMES_14290"/>
<dbReference type="AlphaFoldDB" id="A0A1Y2KYW9"/>
<dbReference type="InterPro" id="IPR032466">
    <property type="entry name" value="Metal_Hydrolase"/>
</dbReference>
<protein>
    <submittedName>
        <fullName evidence="3">D-aminoacylase</fullName>
    </submittedName>
</protein>
<dbReference type="GO" id="GO:0016811">
    <property type="term" value="F:hydrolase activity, acting on carbon-nitrogen (but not peptide) bonds, in linear amides"/>
    <property type="evidence" value="ECO:0007669"/>
    <property type="project" value="InterPro"/>
</dbReference>
<dbReference type="OrthoDB" id="9766983at2"/>
<evidence type="ECO:0000313" key="4">
    <source>
        <dbReference type="Proteomes" id="UP000193391"/>
    </source>
</evidence>
<dbReference type="EMBL" id="JFKA01000006">
    <property type="protein sequence ID" value="OSQ37388.1"/>
    <property type="molecule type" value="Genomic_DNA"/>
</dbReference>
<dbReference type="Pfam" id="PF07969">
    <property type="entry name" value="Amidohydro_3"/>
    <property type="match status" value="2"/>
</dbReference>
<dbReference type="CDD" id="cd01297">
    <property type="entry name" value="D-aminoacylase"/>
    <property type="match status" value="1"/>
</dbReference>
<gene>
    <name evidence="3" type="ORF">TMES_14290</name>
</gene>
<dbReference type="SUPFAM" id="SSF51338">
    <property type="entry name" value="Composite domain of metallo-dependent hydrolases"/>
    <property type="match status" value="1"/>
</dbReference>
<organism evidence="3 4">
    <name type="scientific">Thalassospira mesophila</name>
    <dbReference type="NCBI Taxonomy" id="1293891"/>
    <lineage>
        <taxon>Bacteria</taxon>
        <taxon>Pseudomonadati</taxon>
        <taxon>Pseudomonadota</taxon>
        <taxon>Alphaproteobacteria</taxon>
        <taxon>Rhodospirillales</taxon>
        <taxon>Thalassospiraceae</taxon>
        <taxon>Thalassospira</taxon>
    </lineage>
</organism>
<dbReference type="Proteomes" id="UP000193391">
    <property type="component" value="Unassembled WGS sequence"/>
</dbReference>
<name>A0A1Y2KYW9_9PROT</name>
<evidence type="ECO:0000259" key="2">
    <source>
        <dbReference type="Pfam" id="PF07969"/>
    </source>
</evidence>
<feature type="domain" description="Amidohydrolase 3" evidence="2">
    <location>
        <begin position="358"/>
        <end position="458"/>
    </location>
</feature>
<dbReference type="SUPFAM" id="SSF51556">
    <property type="entry name" value="Metallo-dependent hydrolases"/>
    <property type="match status" value="1"/>
</dbReference>
<evidence type="ECO:0000313" key="3">
    <source>
        <dbReference type="EMBL" id="OSQ37388.1"/>
    </source>
</evidence>
<keyword evidence="1" id="KW-0378">Hydrolase</keyword>
<comment type="caution">
    <text evidence="3">The sequence shown here is derived from an EMBL/GenBank/DDBJ whole genome shotgun (WGS) entry which is preliminary data.</text>
</comment>
<reference evidence="3 4" key="1">
    <citation type="submission" date="2014-03" db="EMBL/GenBank/DDBJ databases">
        <title>The draft genome sequence of Thalassospira mesophila JCM 18969.</title>
        <authorList>
            <person name="Lai Q."/>
            <person name="Shao Z."/>
        </authorList>
    </citation>
    <scope>NUCLEOTIDE SEQUENCE [LARGE SCALE GENOMIC DNA]</scope>
    <source>
        <strain evidence="3 4">JCM 18969</strain>
    </source>
</reference>
<sequence>MQADVIFRNADIVDGTGQPRIHGDVAIRDDRIVAIGALAKWHGGREVDCTGLTLAPGFIDPHVHHDEALLTDPGMDCMLSQGVTTIIAGNCGFSIAPLTATIDILPQPLGMILTSSRPRFARFADYRNQLRQSPAAVNSACLIGHGTLRINEVADLGRPADAAELKAMEKSLDQALGEGGIGVSTGLFYPPARAATTEEAIAMARIARAHGKLYVTHMRDEGDQGIEALEETFEIGREACCGVHVSHHKCAGLANHGQSEITLPMFSKAMRNQDVSLDTTPWTASSTMLNSGRHRQATRVIVAESLAYPKMAGRDLADIAKEWNTDIDTAMERLLPATGIFFIMDESDVRRILSFEHTIICSDGIARGTHSHPRVWGTFPRVLGHYVRDIGLFTLEEGVKRMTSMPADRFGLKDRGRIKDGGFADLVLFDPATIESGATYEKPKTPAHGIKSVWVNGRESWSDGANKGARAGMLLDRDPSVLS</sequence>
<feature type="domain" description="Amidohydrolase 3" evidence="2">
    <location>
        <begin position="45"/>
        <end position="249"/>
    </location>
</feature>
<dbReference type="InterPro" id="IPR023100">
    <property type="entry name" value="D-aminoacylase_insert_dom_sf"/>
</dbReference>
<dbReference type="Gene3D" id="3.30.1490.130">
    <property type="entry name" value="D-aminoacylase. Domain 3"/>
    <property type="match status" value="1"/>
</dbReference>
<dbReference type="InterPro" id="IPR011059">
    <property type="entry name" value="Metal-dep_hydrolase_composite"/>
</dbReference>
<dbReference type="PANTHER" id="PTHR11113">
    <property type="entry name" value="N-ACETYLGLUCOSAMINE-6-PHOSPHATE DEACETYLASE"/>
    <property type="match status" value="1"/>
</dbReference>
<dbReference type="InterPro" id="IPR013108">
    <property type="entry name" value="Amidohydro_3"/>
</dbReference>
<keyword evidence="4" id="KW-1185">Reference proteome</keyword>
<evidence type="ECO:0000256" key="1">
    <source>
        <dbReference type="ARBA" id="ARBA00022801"/>
    </source>
</evidence>
<dbReference type="Gene3D" id="2.30.40.10">
    <property type="entry name" value="Urease, subunit C, domain 1"/>
    <property type="match status" value="1"/>
</dbReference>
<accession>A0A1Y2KYW9</accession>
<proteinExistence type="predicted"/>
<dbReference type="RefSeq" id="WP_085583722.1">
    <property type="nucleotide sequence ID" value="NZ_JFKA01000006.1"/>
</dbReference>
<dbReference type="Gene3D" id="3.20.20.140">
    <property type="entry name" value="Metal-dependent hydrolases"/>
    <property type="match status" value="1"/>
</dbReference>